<dbReference type="EMBL" id="WVUD01000003">
    <property type="protein sequence ID" value="MYL82147.1"/>
    <property type="molecule type" value="Genomic_DNA"/>
</dbReference>
<dbReference type="OrthoDB" id="5455710at2"/>
<dbReference type="GO" id="GO:0016757">
    <property type="term" value="F:glycosyltransferase activity"/>
    <property type="evidence" value="ECO:0007669"/>
    <property type="project" value="UniProtKB-KW"/>
</dbReference>
<keyword evidence="1" id="KW-0328">Glycosyltransferase</keyword>
<evidence type="ECO:0000313" key="1">
    <source>
        <dbReference type="EMBL" id="MYL82147.1"/>
    </source>
</evidence>
<dbReference type="InterPro" id="IPR029057">
    <property type="entry name" value="PRTase-like"/>
</dbReference>
<reference evidence="1 2" key="1">
    <citation type="submission" date="2020-01" db="EMBL/GenBank/DDBJ databases">
        <title>Genome sequence of Desulfovibrio aerotolerans DSM 16695(T).</title>
        <authorList>
            <person name="Karnachuk O."/>
            <person name="Avakyan M."/>
            <person name="Mardanov A."/>
            <person name="Kadnikov V."/>
            <person name="Ravin N."/>
        </authorList>
    </citation>
    <scope>NUCLEOTIDE SEQUENCE [LARGE SCALE GENOMIC DNA]</scope>
    <source>
        <strain evidence="1 2">DSM 16695</strain>
    </source>
</reference>
<dbReference type="Proteomes" id="UP000482487">
    <property type="component" value="Unassembled WGS sequence"/>
</dbReference>
<evidence type="ECO:0000313" key="2">
    <source>
        <dbReference type="Proteomes" id="UP000482487"/>
    </source>
</evidence>
<organism evidence="1 2">
    <name type="scientific">Solidesulfovibrio aerotolerans</name>
    <dbReference type="NCBI Taxonomy" id="295255"/>
    <lineage>
        <taxon>Bacteria</taxon>
        <taxon>Pseudomonadati</taxon>
        <taxon>Thermodesulfobacteriota</taxon>
        <taxon>Desulfovibrionia</taxon>
        <taxon>Desulfovibrionales</taxon>
        <taxon>Desulfovibrionaceae</taxon>
        <taxon>Solidesulfovibrio</taxon>
    </lineage>
</organism>
<name>A0A7C9IRG5_9BACT</name>
<dbReference type="Gene3D" id="3.40.50.2020">
    <property type="match status" value="1"/>
</dbReference>
<keyword evidence="1" id="KW-0808">Transferase</keyword>
<protein>
    <submittedName>
        <fullName evidence="1">Phosphoribosyltransferase</fullName>
    </submittedName>
</protein>
<accession>A0A7C9IRG5</accession>
<sequence length="204" mass="20987">MMSAGPALAERFWQAGAVTVSAEPITLKSGRVSHVYVSLRQFVCNPGNLKLLGDVFALWLAERRLALGSVSSLLSPVLCGAFAARCGLPLALFRPDTSEKGLAGQVFGGEAGLPVVLLDDVLTSGGTALAAAKAFAGQGMGDVSLYVFVDKRPTGLRQTFALPVTAPLTLTALLGHGLAAGHIVGPAVAFAEAELAFLEGDAKR</sequence>
<keyword evidence="2" id="KW-1185">Reference proteome</keyword>
<comment type="caution">
    <text evidence="1">The sequence shown here is derived from an EMBL/GenBank/DDBJ whole genome shotgun (WGS) entry which is preliminary data.</text>
</comment>
<gene>
    <name evidence="1" type="ORF">GTA51_03210</name>
</gene>
<dbReference type="AlphaFoldDB" id="A0A7C9IRG5"/>
<proteinExistence type="predicted"/>
<dbReference type="SUPFAM" id="SSF53271">
    <property type="entry name" value="PRTase-like"/>
    <property type="match status" value="1"/>
</dbReference>